<evidence type="ECO:0000313" key="5">
    <source>
        <dbReference type="Proteomes" id="UP000604475"/>
    </source>
</evidence>
<dbReference type="GO" id="GO:0003677">
    <property type="term" value="F:DNA binding"/>
    <property type="evidence" value="ECO:0007669"/>
    <property type="project" value="UniProtKB-UniRule"/>
</dbReference>
<keyword evidence="5" id="KW-1185">Reference proteome</keyword>
<dbReference type="PROSITE" id="PS50977">
    <property type="entry name" value="HTH_TETR_2"/>
    <property type="match status" value="1"/>
</dbReference>
<evidence type="ECO:0000256" key="1">
    <source>
        <dbReference type="ARBA" id="ARBA00023125"/>
    </source>
</evidence>
<organism evidence="4 5">
    <name type="scientific">Frankia nepalensis</name>
    <dbReference type="NCBI Taxonomy" id="1836974"/>
    <lineage>
        <taxon>Bacteria</taxon>
        <taxon>Bacillati</taxon>
        <taxon>Actinomycetota</taxon>
        <taxon>Actinomycetes</taxon>
        <taxon>Frankiales</taxon>
        <taxon>Frankiaceae</taxon>
        <taxon>Frankia</taxon>
    </lineage>
</organism>
<proteinExistence type="predicted"/>
<dbReference type="AlphaFoldDB" id="A0A937RRF7"/>
<feature type="domain" description="HTH tetR-type" evidence="3">
    <location>
        <begin position="14"/>
        <end position="74"/>
    </location>
</feature>
<dbReference type="Gene3D" id="1.10.357.10">
    <property type="entry name" value="Tetracycline Repressor, domain 2"/>
    <property type="match status" value="1"/>
</dbReference>
<reference evidence="4" key="1">
    <citation type="submission" date="2020-12" db="EMBL/GenBank/DDBJ databases">
        <title>Genomic characterization of non-nitrogen-fixing Frankia strains.</title>
        <authorList>
            <person name="Carlos-Shanley C."/>
            <person name="Guerra T."/>
            <person name="Hahn D."/>
        </authorList>
    </citation>
    <scope>NUCLEOTIDE SEQUENCE</scope>
    <source>
        <strain evidence="4">CN6</strain>
    </source>
</reference>
<evidence type="ECO:0000256" key="2">
    <source>
        <dbReference type="PROSITE-ProRule" id="PRU00335"/>
    </source>
</evidence>
<gene>
    <name evidence="4" type="ORF">I7412_26230</name>
</gene>
<dbReference type="InterPro" id="IPR009057">
    <property type="entry name" value="Homeodomain-like_sf"/>
</dbReference>
<sequence>MDDPTASLMVTDGPPQRGRLLALIADYILEHGVSELTLRALAAGVGSNNRMLLYYFGSKERLMAEGILEAVRRFPRLATALDRLSADDRSFADHPLDARLHQVWLDIAADENEPFLRLFFELFGLAAHQPDRYGMFLTSVADWAERVARVLALAGAQDEAAREIGIEVVALWRGLQFALLSGTPRAVLDRAHATAARAVADRVAAGGSAATRLPATAALR</sequence>
<evidence type="ECO:0000313" key="4">
    <source>
        <dbReference type="EMBL" id="MBL7630596.1"/>
    </source>
</evidence>
<dbReference type="Proteomes" id="UP000604475">
    <property type="component" value="Unassembled WGS sequence"/>
</dbReference>
<dbReference type="Pfam" id="PF00440">
    <property type="entry name" value="TetR_N"/>
    <property type="match status" value="1"/>
</dbReference>
<name>A0A937RRF7_9ACTN</name>
<dbReference type="InterPro" id="IPR036271">
    <property type="entry name" value="Tet_transcr_reg_TetR-rel_C_sf"/>
</dbReference>
<protein>
    <submittedName>
        <fullName evidence="4">TetR/AcrR family transcriptional regulator</fullName>
    </submittedName>
</protein>
<dbReference type="RefSeq" id="WP_203002466.1">
    <property type="nucleotide sequence ID" value="NZ_JADWYU010000084.1"/>
</dbReference>
<dbReference type="SUPFAM" id="SSF46689">
    <property type="entry name" value="Homeodomain-like"/>
    <property type="match status" value="1"/>
</dbReference>
<dbReference type="SUPFAM" id="SSF48498">
    <property type="entry name" value="Tetracyclin repressor-like, C-terminal domain"/>
    <property type="match status" value="1"/>
</dbReference>
<comment type="caution">
    <text evidence="4">The sequence shown here is derived from an EMBL/GenBank/DDBJ whole genome shotgun (WGS) entry which is preliminary data.</text>
</comment>
<keyword evidence="1 2" id="KW-0238">DNA-binding</keyword>
<evidence type="ECO:0000259" key="3">
    <source>
        <dbReference type="PROSITE" id="PS50977"/>
    </source>
</evidence>
<accession>A0A937RRF7</accession>
<dbReference type="InterPro" id="IPR001647">
    <property type="entry name" value="HTH_TetR"/>
</dbReference>
<feature type="DNA-binding region" description="H-T-H motif" evidence="2">
    <location>
        <begin position="37"/>
        <end position="56"/>
    </location>
</feature>
<dbReference type="EMBL" id="JAEACQ010000252">
    <property type="protein sequence ID" value="MBL7630596.1"/>
    <property type="molecule type" value="Genomic_DNA"/>
</dbReference>